<dbReference type="SUPFAM" id="SSF46894">
    <property type="entry name" value="C-terminal effector domain of the bipartite response regulators"/>
    <property type="match status" value="1"/>
</dbReference>
<dbReference type="SUPFAM" id="SSF52172">
    <property type="entry name" value="CheY-like"/>
    <property type="match status" value="1"/>
</dbReference>
<dbReference type="Pfam" id="PF00072">
    <property type="entry name" value="Response_reg"/>
    <property type="match status" value="1"/>
</dbReference>
<proteinExistence type="predicted"/>
<dbReference type="InterPro" id="IPR058245">
    <property type="entry name" value="NreC/VraR/RcsB-like_REC"/>
</dbReference>
<dbReference type="RefSeq" id="WP_132112434.1">
    <property type="nucleotide sequence ID" value="NZ_SLWS01000001.1"/>
</dbReference>
<name>A0A4R2K767_9PSEU</name>
<keyword evidence="7" id="KW-1185">Reference proteome</keyword>
<dbReference type="InterPro" id="IPR016032">
    <property type="entry name" value="Sig_transdc_resp-reg_C-effctor"/>
</dbReference>
<dbReference type="GO" id="GO:0003677">
    <property type="term" value="F:DNA binding"/>
    <property type="evidence" value="ECO:0007669"/>
    <property type="project" value="UniProtKB-KW"/>
</dbReference>
<gene>
    <name evidence="6" type="ORF">EV192_1011581</name>
</gene>
<dbReference type="SMART" id="SM00448">
    <property type="entry name" value="REC"/>
    <property type="match status" value="1"/>
</dbReference>
<evidence type="ECO:0000313" key="6">
    <source>
        <dbReference type="EMBL" id="TCO65789.1"/>
    </source>
</evidence>
<dbReference type="EMBL" id="SLWS01000001">
    <property type="protein sequence ID" value="TCO65789.1"/>
    <property type="molecule type" value="Genomic_DNA"/>
</dbReference>
<keyword evidence="2 6" id="KW-0238">DNA-binding</keyword>
<evidence type="ECO:0000259" key="5">
    <source>
        <dbReference type="PROSITE" id="PS50110"/>
    </source>
</evidence>
<dbReference type="SMART" id="SM00421">
    <property type="entry name" value="HTH_LUXR"/>
    <property type="match status" value="1"/>
</dbReference>
<dbReference type="PANTHER" id="PTHR43214:SF43">
    <property type="entry name" value="TWO-COMPONENT RESPONSE REGULATOR"/>
    <property type="match status" value="1"/>
</dbReference>
<sequence length="203" mass="21952">MTVRVLVVDDQELVRDGIASLLDIQDGIEVVAVASNGKEAIEQANVHSPDVVLLDVRMPEMDGVEAAQHLASTCKVVMLTTFDDEQYVVQALRAGAVGYLLKDLPTQELAEAVRLAHAGIAQLHPAIVKGLAGVRRPVVDDVLTARETEVLRVLATGATNKEIAQQLYLSEGTVKNHVSRILNRLGLRDRTQAAMHARDLGLL</sequence>
<dbReference type="CDD" id="cd06170">
    <property type="entry name" value="LuxR_C_like"/>
    <property type="match status" value="1"/>
</dbReference>
<keyword evidence="1 3" id="KW-0597">Phosphoprotein</keyword>
<dbReference type="PROSITE" id="PS50043">
    <property type="entry name" value="HTH_LUXR_2"/>
    <property type="match status" value="1"/>
</dbReference>
<protein>
    <submittedName>
        <fullName evidence="6">DNA-binding NarL/FixJ family response regulator</fullName>
    </submittedName>
</protein>
<feature type="domain" description="Response regulatory" evidence="5">
    <location>
        <begin position="4"/>
        <end position="117"/>
    </location>
</feature>
<dbReference type="Gene3D" id="3.40.50.2300">
    <property type="match status" value="1"/>
</dbReference>
<evidence type="ECO:0000256" key="1">
    <source>
        <dbReference type="ARBA" id="ARBA00022553"/>
    </source>
</evidence>
<reference evidence="6 7" key="1">
    <citation type="submission" date="2019-03" db="EMBL/GenBank/DDBJ databases">
        <title>Genomic Encyclopedia of Type Strains, Phase IV (KMG-IV): sequencing the most valuable type-strain genomes for metagenomic binning, comparative biology and taxonomic classification.</title>
        <authorList>
            <person name="Goeker M."/>
        </authorList>
    </citation>
    <scope>NUCLEOTIDE SEQUENCE [LARGE SCALE GENOMIC DNA]</scope>
    <source>
        <strain evidence="6 7">DSM 45934</strain>
    </source>
</reference>
<dbReference type="InterPro" id="IPR011006">
    <property type="entry name" value="CheY-like_superfamily"/>
</dbReference>
<evidence type="ECO:0000313" key="7">
    <source>
        <dbReference type="Proteomes" id="UP000295680"/>
    </source>
</evidence>
<dbReference type="InterPro" id="IPR039420">
    <property type="entry name" value="WalR-like"/>
</dbReference>
<dbReference type="Proteomes" id="UP000295680">
    <property type="component" value="Unassembled WGS sequence"/>
</dbReference>
<dbReference type="GO" id="GO:0006355">
    <property type="term" value="P:regulation of DNA-templated transcription"/>
    <property type="evidence" value="ECO:0007669"/>
    <property type="project" value="InterPro"/>
</dbReference>
<dbReference type="PANTHER" id="PTHR43214">
    <property type="entry name" value="TWO-COMPONENT RESPONSE REGULATOR"/>
    <property type="match status" value="1"/>
</dbReference>
<evidence type="ECO:0000256" key="3">
    <source>
        <dbReference type="PROSITE-ProRule" id="PRU00169"/>
    </source>
</evidence>
<dbReference type="OrthoDB" id="9808843at2"/>
<dbReference type="AlphaFoldDB" id="A0A4R2K767"/>
<dbReference type="GO" id="GO:0000160">
    <property type="term" value="P:phosphorelay signal transduction system"/>
    <property type="evidence" value="ECO:0007669"/>
    <property type="project" value="InterPro"/>
</dbReference>
<dbReference type="PROSITE" id="PS50110">
    <property type="entry name" value="RESPONSE_REGULATORY"/>
    <property type="match status" value="1"/>
</dbReference>
<organism evidence="6 7">
    <name type="scientific">Actinocrispum wychmicini</name>
    <dbReference type="NCBI Taxonomy" id="1213861"/>
    <lineage>
        <taxon>Bacteria</taxon>
        <taxon>Bacillati</taxon>
        <taxon>Actinomycetota</taxon>
        <taxon>Actinomycetes</taxon>
        <taxon>Pseudonocardiales</taxon>
        <taxon>Pseudonocardiaceae</taxon>
        <taxon>Actinocrispum</taxon>
    </lineage>
</organism>
<dbReference type="PROSITE" id="PS00622">
    <property type="entry name" value="HTH_LUXR_1"/>
    <property type="match status" value="1"/>
</dbReference>
<feature type="modified residue" description="4-aspartylphosphate" evidence="3">
    <location>
        <position position="55"/>
    </location>
</feature>
<evidence type="ECO:0000256" key="2">
    <source>
        <dbReference type="ARBA" id="ARBA00023125"/>
    </source>
</evidence>
<accession>A0A4R2K767</accession>
<comment type="caution">
    <text evidence="6">The sequence shown here is derived from an EMBL/GenBank/DDBJ whole genome shotgun (WGS) entry which is preliminary data.</text>
</comment>
<dbReference type="CDD" id="cd17535">
    <property type="entry name" value="REC_NarL-like"/>
    <property type="match status" value="1"/>
</dbReference>
<dbReference type="InterPro" id="IPR001789">
    <property type="entry name" value="Sig_transdc_resp-reg_receiver"/>
</dbReference>
<dbReference type="Pfam" id="PF00196">
    <property type="entry name" value="GerE"/>
    <property type="match status" value="1"/>
</dbReference>
<feature type="domain" description="HTH luxR-type" evidence="4">
    <location>
        <begin position="136"/>
        <end position="201"/>
    </location>
</feature>
<dbReference type="PRINTS" id="PR00038">
    <property type="entry name" value="HTHLUXR"/>
</dbReference>
<evidence type="ECO:0000259" key="4">
    <source>
        <dbReference type="PROSITE" id="PS50043"/>
    </source>
</evidence>
<dbReference type="InterPro" id="IPR000792">
    <property type="entry name" value="Tscrpt_reg_LuxR_C"/>
</dbReference>